<keyword evidence="2" id="KW-1185">Reference proteome</keyword>
<reference evidence="1 2" key="1">
    <citation type="submission" date="2020-08" db="EMBL/GenBank/DDBJ databases">
        <title>Genomic Encyclopedia of Type Strains, Phase IV (KMG-IV): sequencing the most valuable type-strain genomes for metagenomic binning, comparative biology and taxonomic classification.</title>
        <authorList>
            <person name="Goeker M."/>
        </authorList>
    </citation>
    <scope>NUCLEOTIDE SEQUENCE [LARGE SCALE GENOMIC DNA]</scope>
    <source>
        <strain evidence="1 2">DSM 29853</strain>
    </source>
</reference>
<dbReference type="EMBL" id="JACIEZ010000007">
    <property type="protein sequence ID" value="MBB4066080.1"/>
    <property type="molecule type" value="Genomic_DNA"/>
</dbReference>
<dbReference type="Proteomes" id="UP000528286">
    <property type="component" value="Unassembled WGS sequence"/>
</dbReference>
<dbReference type="RefSeq" id="WP_183367367.1">
    <property type="nucleotide sequence ID" value="NZ_JACIEZ010000007.1"/>
</dbReference>
<sequence>MESTFHTIGRLLDQLAAVAAAFQGYLRQDLSAGIELPNYSRAFLDGVRRFDGEGQAFRASLDRASADARALHCQLAVLTDHSIHLRSCTFTLKVISARYPEISGFAEEMAEYVGRIRAAVDTLSGELERVIRMARQVDESGDTRSDRPSLDEAFKTEPASMRIAAEEIDQMIARLMSTLQCGDIASQRLDHIVQAVEAVENAMLTPEDRARFLAMIDAQLDQTIADLGVNCGMFTENIELIASRIEVLAANADVHRIGLAENYRQLQKRLDDYFAELRSMLRRRGEQQALFAGGSDGAGTRRVEEAIDAIGSAVRDIYYMALNTTLSCGRIGGTAASAAPVTTEIRRHVQILSEASDLMASLCPRMTQALAEGGQMALDTGLEPDFAAEHERLSAQVHAMAERAREAWLSPAQLNALSRQLLGEMPHLAEVSAGSQAVQDHLGAYRDAGQSPVRDQKRVDELSERLFALYTMNSEREVHKQHFWLDIDSSDCEAINLFGDEAAEMSLDAVLF</sequence>
<evidence type="ECO:0000313" key="1">
    <source>
        <dbReference type="EMBL" id="MBB4066080.1"/>
    </source>
</evidence>
<evidence type="ECO:0008006" key="3">
    <source>
        <dbReference type="Google" id="ProtNLM"/>
    </source>
</evidence>
<gene>
    <name evidence="1" type="ORF">GGR23_003293</name>
</gene>
<accession>A0A7W6NL22</accession>
<name>A0A7W6NL22_9HYPH</name>
<proteinExistence type="predicted"/>
<dbReference type="AlphaFoldDB" id="A0A7W6NL22"/>
<comment type="caution">
    <text evidence="1">The sequence shown here is derived from an EMBL/GenBank/DDBJ whole genome shotgun (WGS) entry which is preliminary data.</text>
</comment>
<organism evidence="1 2">
    <name type="scientific">Gellertiella hungarica</name>
    <dbReference type="NCBI Taxonomy" id="1572859"/>
    <lineage>
        <taxon>Bacteria</taxon>
        <taxon>Pseudomonadati</taxon>
        <taxon>Pseudomonadota</taxon>
        <taxon>Alphaproteobacteria</taxon>
        <taxon>Hyphomicrobiales</taxon>
        <taxon>Rhizobiaceae</taxon>
        <taxon>Gellertiella</taxon>
    </lineage>
</organism>
<protein>
    <recommendedName>
        <fullName evidence="3">Methyl-accepting chemotaxis protein</fullName>
    </recommendedName>
</protein>
<evidence type="ECO:0000313" key="2">
    <source>
        <dbReference type="Proteomes" id="UP000528286"/>
    </source>
</evidence>
<dbReference type="Gene3D" id="1.10.287.500">
    <property type="entry name" value="Helix hairpin bin"/>
    <property type="match status" value="1"/>
</dbReference>